<dbReference type="AlphaFoldDB" id="A0A9P4V5C6"/>
<sequence>MVCSPPDVWMQCNGPGAVRRGTPATTGYRIEVGDCLRAFGFSDSQTDVGVRVAVGVRVFKLGRVVRWGVQVEENEACCIAGLGYSSTVVSQPKPPHVHDSKFSYAQLMKRERMFVFEHRRSTTGLPRAPWSILRTPCVERTCPRLRPPGPTMAFPPRPTIPRIRNKTRLDAVAAPAPQCLMY</sequence>
<dbReference type="Proteomes" id="UP000799444">
    <property type="component" value="Unassembled WGS sequence"/>
</dbReference>
<protein>
    <submittedName>
        <fullName evidence="1">Uncharacterized protein</fullName>
    </submittedName>
</protein>
<organism evidence="1 2">
    <name type="scientific">Polyplosphaeria fusca</name>
    <dbReference type="NCBI Taxonomy" id="682080"/>
    <lineage>
        <taxon>Eukaryota</taxon>
        <taxon>Fungi</taxon>
        <taxon>Dikarya</taxon>
        <taxon>Ascomycota</taxon>
        <taxon>Pezizomycotina</taxon>
        <taxon>Dothideomycetes</taxon>
        <taxon>Pleosporomycetidae</taxon>
        <taxon>Pleosporales</taxon>
        <taxon>Tetraplosphaeriaceae</taxon>
        <taxon>Polyplosphaeria</taxon>
    </lineage>
</organism>
<evidence type="ECO:0000313" key="2">
    <source>
        <dbReference type="Proteomes" id="UP000799444"/>
    </source>
</evidence>
<dbReference type="EMBL" id="ML996108">
    <property type="protein sequence ID" value="KAF2738629.1"/>
    <property type="molecule type" value="Genomic_DNA"/>
</dbReference>
<comment type="caution">
    <text evidence="1">The sequence shown here is derived from an EMBL/GenBank/DDBJ whole genome shotgun (WGS) entry which is preliminary data.</text>
</comment>
<keyword evidence="2" id="KW-1185">Reference proteome</keyword>
<accession>A0A9P4V5C6</accession>
<proteinExistence type="predicted"/>
<gene>
    <name evidence="1" type="ORF">EJ04DRAFT_41596</name>
</gene>
<evidence type="ECO:0000313" key="1">
    <source>
        <dbReference type="EMBL" id="KAF2738629.1"/>
    </source>
</evidence>
<reference evidence="1" key="1">
    <citation type="journal article" date="2020" name="Stud. Mycol.">
        <title>101 Dothideomycetes genomes: a test case for predicting lifestyles and emergence of pathogens.</title>
        <authorList>
            <person name="Haridas S."/>
            <person name="Albert R."/>
            <person name="Binder M."/>
            <person name="Bloem J."/>
            <person name="Labutti K."/>
            <person name="Salamov A."/>
            <person name="Andreopoulos B."/>
            <person name="Baker S."/>
            <person name="Barry K."/>
            <person name="Bills G."/>
            <person name="Bluhm B."/>
            <person name="Cannon C."/>
            <person name="Castanera R."/>
            <person name="Culley D."/>
            <person name="Daum C."/>
            <person name="Ezra D."/>
            <person name="Gonzalez J."/>
            <person name="Henrissat B."/>
            <person name="Kuo A."/>
            <person name="Liang C."/>
            <person name="Lipzen A."/>
            <person name="Lutzoni F."/>
            <person name="Magnuson J."/>
            <person name="Mondo S."/>
            <person name="Nolan M."/>
            <person name="Ohm R."/>
            <person name="Pangilinan J."/>
            <person name="Park H.-J."/>
            <person name="Ramirez L."/>
            <person name="Alfaro M."/>
            <person name="Sun H."/>
            <person name="Tritt A."/>
            <person name="Yoshinaga Y."/>
            <person name="Zwiers L.-H."/>
            <person name="Turgeon B."/>
            <person name="Goodwin S."/>
            <person name="Spatafora J."/>
            <person name="Crous P."/>
            <person name="Grigoriev I."/>
        </authorList>
    </citation>
    <scope>NUCLEOTIDE SEQUENCE</scope>
    <source>
        <strain evidence="1">CBS 125425</strain>
    </source>
</reference>
<name>A0A9P4V5C6_9PLEO</name>